<name>A0A6A6N8C1_HEVBR</name>
<gene>
    <name evidence="2" type="ORF">GH714_004301</name>
</gene>
<dbReference type="AlphaFoldDB" id="A0A6A6N8C1"/>
<proteinExistence type="predicted"/>
<evidence type="ECO:0000256" key="1">
    <source>
        <dbReference type="SAM" id="MobiDB-lite"/>
    </source>
</evidence>
<sequence>MEAIQVVKKNVAVEDPLLKNSSEEQDAPDETSSRKDKCTKVEQEQYLISDLSSAREFYEEEKDENGDDRKLEFAMGNAKEGKESSTIKRYCDLERTSMGDLKKKKEKFTSTF</sequence>
<protein>
    <submittedName>
        <fullName evidence="2">Uncharacterized protein</fullName>
    </submittedName>
</protein>
<feature type="compositionally biased region" description="Basic and acidic residues" evidence="1">
    <location>
        <begin position="31"/>
        <end position="41"/>
    </location>
</feature>
<organism evidence="2 3">
    <name type="scientific">Hevea brasiliensis</name>
    <name type="common">Para rubber tree</name>
    <name type="synonym">Siphonia brasiliensis</name>
    <dbReference type="NCBI Taxonomy" id="3981"/>
    <lineage>
        <taxon>Eukaryota</taxon>
        <taxon>Viridiplantae</taxon>
        <taxon>Streptophyta</taxon>
        <taxon>Embryophyta</taxon>
        <taxon>Tracheophyta</taxon>
        <taxon>Spermatophyta</taxon>
        <taxon>Magnoliopsida</taxon>
        <taxon>eudicotyledons</taxon>
        <taxon>Gunneridae</taxon>
        <taxon>Pentapetalae</taxon>
        <taxon>rosids</taxon>
        <taxon>fabids</taxon>
        <taxon>Malpighiales</taxon>
        <taxon>Euphorbiaceae</taxon>
        <taxon>Crotonoideae</taxon>
        <taxon>Micrandreae</taxon>
        <taxon>Hevea</taxon>
    </lineage>
</organism>
<keyword evidence="3" id="KW-1185">Reference proteome</keyword>
<feature type="region of interest" description="Disordered" evidence="1">
    <location>
        <begin position="1"/>
        <end position="41"/>
    </location>
</feature>
<accession>A0A6A6N8C1</accession>
<dbReference type="Proteomes" id="UP000467840">
    <property type="component" value="Chromosome 11"/>
</dbReference>
<evidence type="ECO:0000313" key="3">
    <source>
        <dbReference type="Proteomes" id="UP000467840"/>
    </source>
</evidence>
<reference evidence="2 3" key="1">
    <citation type="journal article" date="2020" name="Mol. Plant">
        <title>The Chromosome-Based Rubber Tree Genome Provides New Insights into Spurge Genome Evolution and Rubber Biosynthesis.</title>
        <authorList>
            <person name="Liu J."/>
            <person name="Shi C."/>
            <person name="Shi C.C."/>
            <person name="Li W."/>
            <person name="Zhang Q.J."/>
            <person name="Zhang Y."/>
            <person name="Li K."/>
            <person name="Lu H.F."/>
            <person name="Shi C."/>
            <person name="Zhu S.T."/>
            <person name="Xiao Z.Y."/>
            <person name="Nan H."/>
            <person name="Yue Y."/>
            <person name="Zhu X.G."/>
            <person name="Wu Y."/>
            <person name="Hong X.N."/>
            <person name="Fan G.Y."/>
            <person name="Tong Y."/>
            <person name="Zhang D."/>
            <person name="Mao C.L."/>
            <person name="Liu Y.L."/>
            <person name="Hao S.J."/>
            <person name="Liu W.Q."/>
            <person name="Lv M.Q."/>
            <person name="Zhang H.B."/>
            <person name="Liu Y."/>
            <person name="Hu-Tang G.R."/>
            <person name="Wang J.P."/>
            <person name="Wang J.H."/>
            <person name="Sun Y.H."/>
            <person name="Ni S.B."/>
            <person name="Chen W.B."/>
            <person name="Zhang X.C."/>
            <person name="Jiao Y.N."/>
            <person name="Eichler E.E."/>
            <person name="Li G.H."/>
            <person name="Liu X."/>
            <person name="Gao L.Z."/>
        </authorList>
    </citation>
    <scope>NUCLEOTIDE SEQUENCE [LARGE SCALE GENOMIC DNA]</scope>
    <source>
        <strain evidence="3">cv. GT1</strain>
        <tissue evidence="2">Leaf</tissue>
    </source>
</reference>
<dbReference type="EMBL" id="JAAGAX010000002">
    <property type="protein sequence ID" value="KAF2321900.1"/>
    <property type="molecule type" value="Genomic_DNA"/>
</dbReference>
<evidence type="ECO:0000313" key="2">
    <source>
        <dbReference type="EMBL" id="KAF2321900.1"/>
    </source>
</evidence>
<comment type="caution">
    <text evidence="2">The sequence shown here is derived from an EMBL/GenBank/DDBJ whole genome shotgun (WGS) entry which is preliminary data.</text>
</comment>